<gene>
    <name evidence="5" type="ORF">N783_11390</name>
</gene>
<dbReference type="InterPro" id="IPR003778">
    <property type="entry name" value="CT_A_B"/>
</dbReference>
<protein>
    <recommendedName>
        <fullName evidence="4">Carboxyltransferase domain-containing protein</fullName>
    </recommendedName>
</protein>
<dbReference type="InterPro" id="IPR052708">
    <property type="entry name" value="PxpC"/>
</dbReference>
<dbReference type="SMART" id="SM00797">
    <property type="entry name" value="AHS2"/>
    <property type="match status" value="1"/>
</dbReference>
<dbReference type="InterPro" id="IPR029000">
    <property type="entry name" value="Cyclophilin-like_dom_sf"/>
</dbReference>
<dbReference type="Proteomes" id="UP000030403">
    <property type="component" value="Unassembled WGS sequence"/>
</dbReference>
<reference evidence="5 6" key="1">
    <citation type="submission" date="2013-08" db="EMBL/GenBank/DDBJ databases">
        <authorList>
            <person name="Huang J."/>
            <person name="Wang G."/>
        </authorList>
    </citation>
    <scope>NUCLEOTIDE SEQUENCE [LARGE SCALE GENOMIC DNA]</scope>
    <source>
        <strain evidence="5 6">BH030004</strain>
    </source>
</reference>
<comment type="caution">
    <text evidence="5">The sequence shown here is derived from an EMBL/GenBank/DDBJ whole genome shotgun (WGS) entry which is preliminary data.</text>
</comment>
<name>A0A0A5G1Y3_9BACI</name>
<evidence type="ECO:0000256" key="3">
    <source>
        <dbReference type="ARBA" id="ARBA00022840"/>
    </source>
</evidence>
<keyword evidence="6" id="KW-1185">Reference proteome</keyword>
<dbReference type="PANTHER" id="PTHR43309:SF5">
    <property type="entry name" value="5-OXOPROLINASE SUBUNIT C"/>
    <property type="match status" value="1"/>
</dbReference>
<dbReference type="GO" id="GO:0016787">
    <property type="term" value="F:hydrolase activity"/>
    <property type="evidence" value="ECO:0007669"/>
    <property type="project" value="UniProtKB-KW"/>
</dbReference>
<dbReference type="EMBL" id="AVPF01000043">
    <property type="protein sequence ID" value="KGX85153.1"/>
    <property type="molecule type" value="Genomic_DNA"/>
</dbReference>
<dbReference type="RefSeq" id="WP_027445454.1">
    <property type="nucleotide sequence ID" value="NZ_AULJ01000008.1"/>
</dbReference>
<dbReference type="GO" id="GO:0005524">
    <property type="term" value="F:ATP binding"/>
    <property type="evidence" value="ECO:0007669"/>
    <property type="project" value="UniProtKB-KW"/>
</dbReference>
<dbReference type="Pfam" id="PF02626">
    <property type="entry name" value="CT_A_B"/>
    <property type="match status" value="1"/>
</dbReference>
<keyword evidence="1" id="KW-0547">Nucleotide-binding</keyword>
<organism evidence="5 6">
    <name type="scientific">Pontibacillus marinus BH030004 = DSM 16465</name>
    <dbReference type="NCBI Taxonomy" id="1385511"/>
    <lineage>
        <taxon>Bacteria</taxon>
        <taxon>Bacillati</taxon>
        <taxon>Bacillota</taxon>
        <taxon>Bacilli</taxon>
        <taxon>Bacillales</taxon>
        <taxon>Bacillaceae</taxon>
        <taxon>Pontibacillus</taxon>
    </lineage>
</organism>
<evidence type="ECO:0000313" key="5">
    <source>
        <dbReference type="EMBL" id="KGX85153.1"/>
    </source>
</evidence>
<dbReference type="STRING" id="1385511.GCA_000425225_00876"/>
<dbReference type="eggNOG" id="COG1984">
    <property type="taxonomic scope" value="Bacteria"/>
</dbReference>
<dbReference type="SUPFAM" id="SSF50891">
    <property type="entry name" value="Cyclophilin-like"/>
    <property type="match status" value="1"/>
</dbReference>
<keyword evidence="2" id="KW-0378">Hydrolase</keyword>
<dbReference type="Gene3D" id="2.40.100.10">
    <property type="entry name" value="Cyclophilin-like"/>
    <property type="match status" value="1"/>
</dbReference>
<feature type="domain" description="Carboxyltransferase" evidence="4">
    <location>
        <begin position="27"/>
        <end position="303"/>
    </location>
</feature>
<dbReference type="NCBIfam" id="TIGR00724">
    <property type="entry name" value="urea_amlyse_rel"/>
    <property type="match status" value="1"/>
</dbReference>
<sequence length="307" mass="33783">MSVPIFSIKKEGVYTSIQDQGRYGYQSKGVPVSGAIDRYACLIANHLVQNSEEQACLEVTFGGTELIAEKDHRIVICGADLDAKLNGEVAPLWKTFVIQKGDTLKFGGPINGTRAYVAVEGGFDVPSYLGSYSVYERGGLGEKVSKSDSIYVKEESYTLVKRGVVEQYLPSYEKEIEVGVIPSHHHQDLFEEDSYAAFFETEYQVAGGDRMGIQLKNDHKLRFKNRGDILSEPTTFGTIQVPSSGNPIILMADSQTTGGYATIGTVATADLWKVAQLPPGGKVSFKEVSLDEAVERHKEQQELLKWI</sequence>
<accession>A0A0A5G1Y3</accession>
<evidence type="ECO:0000313" key="6">
    <source>
        <dbReference type="Proteomes" id="UP000030403"/>
    </source>
</evidence>
<dbReference type="AlphaFoldDB" id="A0A0A5G1Y3"/>
<dbReference type="PANTHER" id="PTHR43309">
    <property type="entry name" value="5-OXOPROLINASE SUBUNIT C"/>
    <property type="match status" value="1"/>
</dbReference>
<dbReference type="OrthoDB" id="9782422at2"/>
<proteinExistence type="predicted"/>
<evidence type="ECO:0000256" key="2">
    <source>
        <dbReference type="ARBA" id="ARBA00022801"/>
    </source>
</evidence>
<evidence type="ECO:0000259" key="4">
    <source>
        <dbReference type="SMART" id="SM00797"/>
    </source>
</evidence>
<evidence type="ECO:0000256" key="1">
    <source>
        <dbReference type="ARBA" id="ARBA00022741"/>
    </source>
</evidence>
<keyword evidence="3" id="KW-0067">ATP-binding</keyword>